<organism evidence="2 3">
    <name type="scientific">Araneus ventricosus</name>
    <name type="common">Orbweaver spider</name>
    <name type="synonym">Epeira ventricosa</name>
    <dbReference type="NCBI Taxonomy" id="182803"/>
    <lineage>
        <taxon>Eukaryota</taxon>
        <taxon>Metazoa</taxon>
        <taxon>Ecdysozoa</taxon>
        <taxon>Arthropoda</taxon>
        <taxon>Chelicerata</taxon>
        <taxon>Arachnida</taxon>
        <taxon>Araneae</taxon>
        <taxon>Araneomorphae</taxon>
        <taxon>Entelegynae</taxon>
        <taxon>Araneoidea</taxon>
        <taxon>Araneidae</taxon>
        <taxon>Araneus</taxon>
    </lineage>
</organism>
<dbReference type="Proteomes" id="UP000499080">
    <property type="component" value="Unassembled WGS sequence"/>
</dbReference>
<evidence type="ECO:0000313" key="3">
    <source>
        <dbReference type="Proteomes" id="UP000499080"/>
    </source>
</evidence>
<proteinExistence type="predicted"/>
<evidence type="ECO:0000313" key="2">
    <source>
        <dbReference type="EMBL" id="GBM32764.1"/>
    </source>
</evidence>
<keyword evidence="1" id="KW-0472">Membrane</keyword>
<gene>
    <name evidence="2" type="ORF">AVEN_83733_1</name>
</gene>
<accession>A0A4Y2EY05</accession>
<evidence type="ECO:0000256" key="1">
    <source>
        <dbReference type="SAM" id="Phobius"/>
    </source>
</evidence>
<dbReference type="AlphaFoldDB" id="A0A4Y2EY05"/>
<feature type="transmembrane region" description="Helical" evidence="1">
    <location>
        <begin position="58"/>
        <end position="76"/>
    </location>
</feature>
<sequence>MMDSRGNEVEDAGNIELTAIEETDTESRISSIVNEESYENRLQAEEKIDFRCILAKTIVWKIFKIIVFLICLIFVVKESVEFYNIYSEYPTNLVQELVVSNKVKTPAVTICFKNT</sequence>
<keyword evidence="1" id="KW-0812">Transmembrane</keyword>
<keyword evidence="1" id="KW-1133">Transmembrane helix</keyword>
<reference evidence="2 3" key="1">
    <citation type="journal article" date="2019" name="Sci. Rep.">
        <title>Orb-weaving spider Araneus ventricosus genome elucidates the spidroin gene catalogue.</title>
        <authorList>
            <person name="Kono N."/>
            <person name="Nakamura H."/>
            <person name="Ohtoshi R."/>
            <person name="Moran D.A.P."/>
            <person name="Shinohara A."/>
            <person name="Yoshida Y."/>
            <person name="Fujiwara M."/>
            <person name="Mori M."/>
            <person name="Tomita M."/>
            <person name="Arakawa K."/>
        </authorList>
    </citation>
    <scope>NUCLEOTIDE SEQUENCE [LARGE SCALE GENOMIC DNA]</scope>
</reference>
<keyword evidence="3" id="KW-1185">Reference proteome</keyword>
<name>A0A4Y2EY05_ARAVE</name>
<dbReference type="EMBL" id="BGPR01000717">
    <property type="protein sequence ID" value="GBM32764.1"/>
    <property type="molecule type" value="Genomic_DNA"/>
</dbReference>
<comment type="caution">
    <text evidence="2">The sequence shown here is derived from an EMBL/GenBank/DDBJ whole genome shotgun (WGS) entry which is preliminary data.</text>
</comment>
<protein>
    <submittedName>
        <fullName evidence="2">Uncharacterized protein</fullName>
    </submittedName>
</protein>